<dbReference type="InterPro" id="IPR011009">
    <property type="entry name" value="Kinase-like_dom_sf"/>
</dbReference>
<evidence type="ECO:0000256" key="1">
    <source>
        <dbReference type="SAM" id="MobiDB-lite"/>
    </source>
</evidence>
<evidence type="ECO:0000313" key="3">
    <source>
        <dbReference type="Proteomes" id="UP000267606"/>
    </source>
</evidence>
<evidence type="ECO:0000313" key="4">
    <source>
        <dbReference type="WBParaSite" id="OFLC_0001233401-mRNA-1"/>
    </source>
</evidence>
<dbReference type="AlphaFoldDB" id="A0A183HXX1"/>
<reference evidence="4" key="1">
    <citation type="submission" date="2016-06" db="UniProtKB">
        <authorList>
            <consortium name="WormBaseParasite"/>
        </authorList>
    </citation>
    <scope>IDENTIFICATION</scope>
</reference>
<dbReference type="Proteomes" id="UP000267606">
    <property type="component" value="Unassembled WGS sequence"/>
</dbReference>
<gene>
    <name evidence="2" type="ORF">OFLC_LOCUS12334</name>
</gene>
<dbReference type="SUPFAM" id="SSF56112">
    <property type="entry name" value="Protein kinase-like (PK-like)"/>
    <property type="match status" value="1"/>
</dbReference>
<evidence type="ECO:0000313" key="2">
    <source>
        <dbReference type="EMBL" id="VDO84017.1"/>
    </source>
</evidence>
<reference evidence="2 3" key="2">
    <citation type="submission" date="2018-11" db="EMBL/GenBank/DDBJ databases">
        <authorList>
            <consortium name="Pathogen Informatics"/>
        </authorList>
    </citation>
    <scope>NUCLEOTIDE SEQUENCE [LARGE SCALE GENOMIC DNA]</scope>
</reference>
<dbReference type="WBParaSite" id="OFLC_0001233401-mRNA-1">
    <property type="protein sequence ID" value="OFLC_0001233401-mRNA-1"/>
    <property type="gene ID" value="OFLC_0001233401"/>
</dbReference>
<organism evidence="4">
    <name type="scientific">Onchocerca flexuosa</name>
    <dbReference type="NCBI Taxonomy" id="387005"/>
    <lineage>
        <taxon>Eukaryota</taxon>
        <taxon>Metazoa</taxon>
        <taxon>Ecdysozoa</taxon>
        <taxon>Nematoda</taxon>
        <taxon>Chromadorea</taxon>
        <taxon>Rhabditida</taxon>
        <taxon>Spirurina</taxon>
        <taxon>Spiruromorpha</taxon>
        <taxon>Filarioidea</taxon>
        <taxon>Onchocercidae</taxon>
        <taxon>Onchocerca</taxon>
    </lineage>
</organism>
<proteinExistence type="predicted"/>
<protein>
    <submittedName>
        <fullName evidence="4">PK_Tyr_Ser-Thr domain-containing protein</fullName>
    </submittedName>
</protein>
<feature type="region of interest" description="Disordered" evidence="1">
    <location>
        <begin position="1"/>
        <end position="30"/>
    </location>
</feature>
<dbReference type="STRING" id="387005.A0A183HXX1"/>
<name>A0A183HXX1_9BILA</name>
<dbReference type="Gene3D" id="3.30.200.20">
    <property type="entry name" value="Phosphorylase Kinase, domain 1"/>
    <property type="match status" value="1"/>
</dbReference>
<dbReference type="EMBL" id="UZAJ01019046">
    <property type="protein sequence ID" value="VDO84017.1"/>
    <property type="molecule type" value="Genomic_DNA"/>
</dbReference>
<accession>A0A183HXX1</accession>
<sequence>MRMCRKQDCSTEIYEEDEERQRKTTTRMKQHSENALRLKELIGNHANIVMLIGFRQVGLYSQQFVEYVSGGDLYDFIERNYIRSK</sequence>
<keyword evidence="3" id="KW-1185">Reference proteome</keyword>